<reference evidence="1 2" key="1">
    <citation type="submission" date="2014-10" db="EMBL/GenBank/DDBJ databases">
        <title>Genome sequence of Clostridium aceticum DSM 1496.</title>
        <authorList>
            <person name="Poehlein A."/>
            <person name="Schiel-Bengelsdorf B."/>
            <person name="Gottschalk G."/>
            <person name="Duerre P."/>
            <person name="Daniel R."/>
        </authorList>
    </citation>
    <scope>NUCLEOTIDE SEQUENCE [LARGE SCALE GENOMIC DNA]</scope>
    <source>
        <strain evidence="1 2">DSM 1496</strain>
    </source>
</reference>
<dbReference type="AlphaFoldDB" id="A0A0G3WDB2"/>
<dbReference type="RefSeq" id="WP_158386101.1">
    <property type="nucleotide sequence ID" value="NZ_CP009687.1"/>
</dbReference>
<dbReference type="KEGG" id="cace:CACET_c31870"/>
<accession>A0A0G3WDB2</accession>
<dbReference type="PATRIC" id="fig|84022.6.peg.3259"/>
<evidence type="ECO:0000313" key="1">
    <source>
        <dbReference type="EMBL" id="AKL96631.1"/>
    </source>
</evidence>
<dbReference type="EMBL" id="CP009687">
    <property type="protein sequence ID" value="AKL96631.1"/>
    <property type="molecule type" value="Genomic_DNA"/>
</dbReference>
<evidence type="ECO:0000313" key="2">
    <source>
        <dbReference type="Proteomes" id="UP000035704"/>
    </source>
</evidence>
<keyword evidence="2" id="KW-1185">Reference proteome</keyword>
<dbReference type="STRING" id="84022.CACET_c31870"/>
<organism evidence="1 2">
    <name type="scientific">Clostridium aceticum</name>
    <dbReference type="NCBI Taxonomy" id="84022"/>
    <lineage>
        <taxon>Bacteria</taxon>
        <taxon>Bacillati</taxon>
        <taxon>Bacillota</taxon>
        <taxon>Clostridia</taxon>
        <taxon>Eubacteriales</taxon>
        <taxon>Clostridiaceae</taxon>
        <taxon>Clostridium</taxon>
    </lineage>
</organism>
<name>A0A0G3WDB2_9CLOT</name>
<dbReference type="OrthoDB" id="9974693at2"/>
<protein>
    <submittedName>
        <fullName evidence="1">Uncharacterized protein</fullName>
    </submittedName>
</protein>
<dbReference type="Proteomes" id="UP000035704">
    <property type="component" value="Chromosome"/>
</dbReference>
<sequence length="58" mass="6326">MDKKIDTIISKLDTAAGMLIVAAMKDQTVKKAMRLISESSFELGNLIGGGEIEWEKIS</sequence>
<proteinExistence type="predicted"/>
<gene>
    <name evidence="1" type="ORF">CACET_c31870</name>
</gene>